<accession>A0A423VCC9</accession>
<dbReference type="PANTHER" id="PTHR33112">
    <property type="entry name" value="DOMAIN PROTEIN, PUTATIVE-RELATED"/>
    <property type="match status" value="1"/>
</dbReference>
<evidence type="ECO:0000313" key="1">
    <source>
        <dbReference type="EMBL" id="ROV88491.1"/>
    </source>
</evidence>
<comment type="caution">
    <text evidence="1">The sequence shown here is derived from an EMBL/GenBank/DDBJ whole genome shotgun (WGS) entry which is preliminary data.</text>
</comment>
<dbReference type="EMBL" id="LJZO01000066">
    <property type="protein sequence ID" value="ROV88491.1"/>
    <property type="molecule type" value="Genomic_DNA"/>
</dbReference>
<reference evidence="1 2" key="1">
    <citation type="submission" date="2015-09" db="EMBL/GenBank/DDBJ databases">
        <title>Host preference determinants of Valsa canker pathogens revealed by comparative genomics.</title>
        <authorList>
            <person name="Yin Z."/>
            <person name="Huang L."/>
        </authorList>
    </citation>
    <scope>NUCLEOTIDE SEQUENCE [LARGE SCALE GENOMIC DNA]</scope>
    <source>
        <strain evidence="1 2">YSFL</strain>
    </source>
</reference>
<protein>
    <recommendedName>
        <fullName evidence="3">Heterokaryon incompatibility domain-containing protein</fullName>
    </recommendedName>
</protein>
<dbReference type="Proteomes" id="UP000284375">
    <property type="component" value="Unassembled WGS sequence"/>
</dbReference>
<evidence type="ECO:0000313" key="2">
    <source>
        <dbReference type="Proteomes" id="UP000284375"/>
    </source>
</evidence>
<keyword evidence="2" id="KW-1185">Reference proteome</keyword>
<organism evidence="1 2">
    <name type="scientific">Cytospora chrysosperma</name>
    <name type="common">Cytospora canker fungus</name>
    <name type="synonym">Sphaeria chrysosperma</name>
    <dbReference type="NCBI Taxonomy" id="252740"/>
    <lineage>
        <taxon>Eukaryota</taxon>
        <taxon>Fungi</taxon>
        <taxon>Dikarya</taxon>
        <taxon>Ascomycota</taxon>
        <taxon>Pezizomycotina</taxon>
        <taxon>Sordariomycetes</taxon>
        <taxon>Sordariomycetidae</taxon>
        <taxon>Diaporthales</taxon>
        <taxon>Cytosporaceae</taxon>
        <taxon>Cytospora</taxon>
    </lineage>
</organism>
<gene>
    <name evidence="1" type="ORF">VSDG_09310</name>
</gene>
<proteinExistence type="predicted"/>
<dbReference type="STRING" id="252740.A0A423VCC9"/>
<sequence>MQPWDKIVEQYSLQDMALPSDKLVALSAVAQTYSQSALQYGTYLAGLWKETMPNSLMWFVPRGSARCRPDVYRAPSWSWASINSPVFSGGRLENLLWSFPHFDPEVILADATPAVEGFPFGAVVAGTLILDARTRRFSVREIGKAAGWLQVVDGPRLSVWEDTDDFWNLMSTDDTVCMLVHMGYRELDGYEEFSGLILVKAGNNHWRRVAVCQHNCLAFSAKEHITIV</sequence>
<dbReference type="AlphaFoldDB" id="A0A423VCC9"/>
<name>A0A423VCC9_CYTCH</name>
<dbReference type="OrthoDB" id="5243682at2759"/>
<evidence type="ECO:0008006" key="3">
    <source>
        <dbReference type="Google" id="ProtNLM"/>
    </source>
</evidence>
<dbReference type="PANTHER" id="PTHR33112:SF8">
    <property type="entry name" value="HETEROKARYON INCOMPATIBILITY DOMAIN-CONTAINING PROTEIN"/>
    <property type="match status" value="1"/>
</dbReference>